<comment type="similarity">
    <text evidence="2 10">Belongs to the urocanase family.</text>
</comment>
<evidence type="ECO:0000256" key="8">
    <source>
        <dbReference type="ARBA" id="ARBA00047623"/>
    </source>
</evidence>
<evidence type="ECO:0000259" key="12">
    <source>
        <dbReference type="Pfam" id="PF17391"/>
    </source>
</evidence>
<dbReference type="GO" id="GO:0016153">
    <property type="term" value="F:urocanate hydratase activity"/>
    <property type="evidence" value="ECO:0007669"/>
    <property type="project" value="UniProtKB-UniRule"/>
</dbReference>
<dbReference type="Pfam" id="PF17391">
    <property type="entry name" value="Urocanase_N"/>
    <property type="match status" value="1"/>
</dbReference>
<evidence type="ECO:0000256" key="1">
    <source>
        <dbReference type="ARBA" id="ARBA00004794"/>
    </source>
</evidence>
<protein>
    <recommendedName>
        <fullName evidence="3 10">Urocanate hydratase</fullName>
        <shortName evidence="10">Urocanase</shortName>
        <ecNumber evidence="3 10">4.2.1.49</ecNumber>
    </recommendedName>
    <alternativeName>
        <fullName evidence="7 10">Imidazolonepropionate hydrolase</fullName>
    </alternativeName>
</protein>
<dbReference type="InterPro" id="IPR035401">
    <property type="entry name" value="Urocanase_C"/>
</dbReference>
<organism evidence="14 15">
    <name type="scientific">Rhodovulum visakhapatnamense</name>
    <dbReference type="NCBI Taxonomy" id="364297"/>
    <lineage>
        <taxon>Bacteria</taxon>
        <taxon>Pseudomonadati</taxon>
        <taxon>Pseudomonadota</taxon>
        <taxon>Alphaproteobacteria</taxon>
        <taxon>Rhodobacterales</taxon>
        <taxon>Paracoccaceae</taxon>
        <taxon>Rhodovulum</taxon>
    </lineage>
</organism>
<feature type="domain" description="Urocanase C-terminal" evidence="13">
    <location>
        <begin position="359"/>
        <end position="553"/>
    </location>
</feature>
<dbReference type="UniPathway" id="UPA00379">
    <property type="reaction ID" value="UER00550"/>
</dbReference>
<comment type="pathway">
    <text evidence="1 10">Amino-acid degradation; L-histidine degradation into L-glutamate; N-formimidoyl-L-glutamate from L-histidine: step 2/3.</text>
</comment>
<feature type="binding site" evidence="10">
    <location>
        <begin position="242"/>
        <end position="243"/>
    </location>
    <ligand>
        <name>NAD(+)</name>
        <dbReference type="ChEBI" id="CHEBI:57540"/>
    </ligand>
</feature>
<evidence type="ECO:0000256" key="9">
    <source>
        <dbReference type="ARBA" id="ARBA00056569"/>
    </source>
</evidence>
<feature type="domain" description="Urocanase Rossmann-like" evidence="11">
    <location>
        <begin position="140"/>
        <end position="356"/>
    </location>
</feature>
<keyword evidence="5 10" id="KW-0520">NAD</keyword>
<evidence type="ECO:0000313" key="14">
    <source>
        <dbReference type="EMBL" id="TDX27036.1"/>
    </source>
</evidence>
<evidence type="ECO:0000259" key="13">
    <source>
        <dbReference type="Pfam" id="PF17392"/>
    </source>
</evidence>
<evidence type="ECO:0000259" key="11">
    <source>
        <dbReference type="Pfam" id="PF01175"/>
    </source>
</evidence>
<evidence type="ECO:0000313" key="15">
    <source>
        <dbReference type="Proteomes" id="UP000295484"/>
    </source>
</evidence>
<feature type="binding site" evidence="10">
    <location>
        <position position="130"/>
    </location>
    <ligand>
        <name>NAD(+)</name>
        <dbReference type="ChEBI" id="CHEBI:57540"/>
    </ligand>
</feature>
<dbReference type="GO" id="GO:0005737">
    <property type="term" value="C:cytoplasm"/>
    <property type="evidence" value="ECO:0007669"/>
    <property type="project" value="UniProtKB-SubCell"/>
</dbReference>
<dbReference type="PANTHER" id="PTHR12216:SF4">
    <property type="entry name" value="UROCANATE HYDRATASE"/>
    <property type="match status" value="1"/>
</dbReference>
<dbReference type="PANTHER" id="PTHR12216">
    <property type="entry name" value="UROCANATE HYDRATASE"/>
    <property type="match status" value="1"/>
</dbReference>
<dbReference type="Pfam" id="PF17392">
    <property type="entry name" value="Urocanase_C"/>
    <property type="match status" value="1"/>
</dbReference>
<dbReference type="InterPro" id="IPR035085">
    <property type="entry name" value="Urocanase_Rossmann-like"/>
</dbReference>
<dbReference type="RefSeq" id="WP_134078349.1">
    <property type="nucleotide sequence ID" value="NZ_SOEB01000015.1"/>
</dbReference>
<dbReference type="Proteomes" id="UP000295484">
    <property type="component" value="Unassembled WGS sequence"/>
</dbReference>
<dbReference type="GO" id="GO:0019557">
    <property type="term" value="P:L-histidine catabolic process to glutamate and formate"/>
    <property type="evidence" value="ECO:0007669"/>
    <property type="project" value="UniProtKB-UniPathway"/>
</dbReference>
<dbReference type="HAMAP" id="MF_00577">
    <property type="entry name" value="HutU"/>
    <property type="match status" value="1"/>
</dbReference>
<feature type="binding site" evidence="10">
    <location>
        <begin position="271"/>
        <end position="275"/>
    </location>
    <ligand>
        <name>NAD(+)</name>
        <dbReference type="ChEBI" id="CHEBI:57540"/>
    </ligand>
</feature>
<feature type="domain" description="Urocanase N-terminal" evidence="12">
    <location>
        <begin position="15"/>
        <end position="137"/>
    </location>
</feature>
<dbReference type="GO" id="GO:0019556">
    <property type="term" value="P:L-histidine catabolic process to glutamate and formamide"/>
    <property type="evidence" value="ECO:0007669"/>
    <property type="project" value="UniProtKB-UniPathway"/>
</dbReference>
<feature type="binding site" evidence="10">
    <location>
        <position position="196"/>
    </location>
    <ligand>
        <name>NAD(+)</name>
        <dbReference type="ChEBI" id="CHEBI:57540"/>
    </ligand>
</feature>
<feature type="binding site" evidence="10">
    <location>
        <position position="500"/>
    </location>
    <ligand>
        <name>NAD(+)</name>
        <dbReference type="ChEBI" id="CHEBI:57540"/>
    </ligand>
</feature>
<dbReference type="InterPro" id="IPR038364">
    <property type="entry name" value="Urocanase_central_sf"/>
</dbReference>
<dbReference type="Gene3D" id="3.40.50.10730">
    <property type="entry name" value="Urocanase like domains"/>
    <property type="match status" value="1"/>
</dbReference>
<dbReference type="Gene3D" id="3.40.1770.10">
    <property type="entry name" value="Urocanase superfamily"/>
    <property type="match status" value="1"/>
</dbReference>
<sequence length="564" mass="61897">MTDPRHNTRDIFPPTGPEITAKSWQTEAPMRMLMNNLHPDVAENPHELVVYGGIGRAARTWQDFDLMVETLKTLEGDQTMLVQSGKPVGVFRTYRDAPRVLIANSNLVPHWATWEHFNELDRKGLAMYGQMTAGSWIYIGAQGIVQGTYETFAEAGRQHYDGNLRGKWILTGGLGGMGGAQPLAAVMAGACCLAVECDEDHADFRIRTRYCDEKTHSLDEALAMIGRWTEAGEAKSVALIGNAADVFPEILRRMQAGEPLPNGRPDIVTDQTSAHDPFHGYLPKGWTVAEWRARQESDPKGVATAARASMKDHVAAMVGFWNAGIPTLDYGNNIRQMALEEGLEDAFAFPGFVPAYIRPLFCRGVGPFRWAALSGDPEDIYKTDAKMKELFPENAGLNRWLDMARERIAFQGLPARIMWIGLGDRHRAGLAINEMVRNGELKAPVVIGRDHLDSGSVASPNRETEAMKDGSDAVSDWPLLNALLNTASGATWVSLHHGGGVGMGFSQHAGMVICCDGTEEADRRLERVLWNDPATGVMRHADAGYEIAIDCAREHGLTLPGILK</sequence>
<comment type="subcellular location">
    <subcellularLocation>
        <location evidence="10">Cytoplasm</location>
    </subcellularLocation>
</comment>
<dbReference type="InterPro" id="IPR036190">
    <property type="entry name" value="Urocanase_sf"/>
</dbReference>
<feature type="binding site" evidence="10">
    <location>
        <begin position="281"/>
        <end position="282"/>
    </location>
    <ligand>
        <name>NAD(+)</name>
        <dbReference type="ChEBI" id="CHEBI:57540"/>
    </ligand>
</feature>
<dbReference type="PROSITE" id="PS01233">
    <property type="entry name" value="UROCANASE"/>
    <property type="match status" value="1"/>
</dbReference>
<dbReference type="NCBIfam" id="TIGR01228">
    <property type="entry name" value="hutU"/>
    <property type="match status" value="1"/>
</dbReference>
<evidence type="ECO:0000256" key="7">
    <source>
        <dbReference type="ARBA" id="ARBA00031640"/>
    </source>
</evidence>
<keyword evidence="6 10" id="KW-0456">Lyase</keyword>
<keyword evidence="10" id="KW-0963">Cytoplasm</keyword>
<name>A0A4R8FL73_9RHOB</name>
<evidence type="ECO:0000256" key="5">
    <source>
        <dbReference type="ARBA" id="ARBA00023027"/>
    </source>
</evidence>
<comment type="caution">
    <text evidence="10">Lacks conserved residue(s) required for the propagation of feature annotation.</text>
</comment>
<keyword evidence="4 10" id="KW-0369">Histidine metabolism</keyword>
<dbReference type="EC" id="4.2.1.49" evidence="3 10"/>
<dbReference type="InterPro" id="IPR055351">
    <property type="entry name" value="Urocanase"/>
</dbReference>
<feature type="binding site" evidence="10">
    <location>
        <position position="330"/>
    </location>
    <ligand>
        <name>NAD(+)</name>
        <dbReference type="ChEBI" id="CHEBI:57540"/>
    </ligand>
</feature>
<dbReference type="InterPro" id="IPR023636">
    <property type="entry name" value="Urocanase_CS"/>
</dbReference>
<dbReference type="NCBIfam" id="NF003820">
    <property type="entry name" value="PRK05414.1"/>
    <property type="match status" value="1"/>
</dbReference>
<dbReference type="FunFam" id="3.40.50.10730:FF:000001">
    <property type="entry name" value="Urocanate hydratase"/>
    <property type="match status" value="1"/>
</dbReference>
<comment type="catalytic activity">
    <reaction evidence="8 10">
        <text>4-imidazolone-5-propanoate = trans-urocanate + H2O</text>
        <dbReference type="Rhea" id="RHEA:13101"/>
        <dbReference type="ChEBI" id="CHEBI:15377"/>
        <dbReference type="ChEBI" id="CHEBI:17771"/>
        <dbReference type="ChEBI" id="CHEBI:77893"/>
        <dbReference type="EC" id="4.2.1.49"/>
    </reaction>
</comment>
<comment type="cofactor">
    <cofactor evidence="10">
        <name>NAD(+)</name>
        <dbReference type="ChEBI" id="CHEBI:57540"/>
    </cofactor>
    <text evidence="10">Binds 1 NAD(+) per subunit.</text>
</comment>
<dbReference type="Pfam" id="PF01175">
    <property type="entry name" value="Urocanase"/>
    <property type="match status" value="1"/>
</dbReference>
<evidence type="ECO:0000256" key="6">
    <source>
        <dbReference type="ARBA" id="ARBA00023239"/>
    </source>
</evidence>
<comment type="function">
    <text evidence="9 10">Catalyzes the conversion of urocanate to 4-imidazolone-5-propionate.</text>
</comment>
<gene>
    <name evidence="10" type="primary">hutU</name>
    <name evidence="14" type="ORF">EV657_11526</name>
</gene>
<reference evidence="14 15" key="1">
    <citation type="submission" date="2019-03" db="EMBL/GenBank/DDBJ databases">
        <title>Genomic Encyclopedia of Type Strains, Phase IV (KMG-IV): sequencing the most valuable type-strain genomes for metagenomic binning, comparative biology and taxonomic classification.</title>
        <authorList>
            <person name="Goeker M."/>
        </authorList>
    </citation>
    <scope>NUCLEOTIDE SEQUENCE [LARGE SCALE GENOMIC DNA]</scope>
    <source>
        <strain evidence="14 15">JA181</strain>
    </source>
</reference>
<accession>A0A4R8FL73</accession>
<dbReference type="InterPro" id="IPR035400">
    <property type="entry name" value="Urocanase_N"/>
</dbReference>
<dbReference type="InterPro" id="IPR023637">
    <property type="entry name" value="Urocanase-like"/>
</dbReference>
<proteinExistence type="inferred from homology"/>
<dbReference type="EMBL" id="SOEB01000015">
    <property type="protein sequence ID" value="TDX27036.1"/>
    <property type="molecule type" value="Genomic_DNA"/>
</dbReference>
<dbReference type="AlphaFoldDB" id="A0A4R8FL73"/>
<comment type="caution">
    <text evidence="14">The sequence shown here is derived from an EMBL/GenBank/DDBJ whole genome shotgun (WGS) entry which is preliminary data.</text>
</comment>
<evidence type="ECO:0000256" key="4">
    <source>
        <dbReference type="ARBA" id="ARBA00022808"/>
    </source>
</evidence>
<dbReference type="PIRSF" id="PIRSF001423">
    <property type="entry name" value="Urocanate_hydrat"/>
    <property type="match status" value="1"/>
</dbReference>
<evidence type="ECO:0000256" key="3">
    <source>
        <dbReference type="ARBA" id="ARBA00011992"/>
    </source>
</evidence>
<evidence type="ECO:0000256" key="10">
    <source>
        <dbReference type="HAMAP-Rule" id="MF_00577"/>
    </source>
</evidence>
<feature type="binding site" evidence="10">
    <location>
        <begin position="176"/>
        <end position="178"/>
    </location>
    <ligand>
        <name>NAD(+)</name>
        <dbReference type="ChEBI" id="CHEBI:57540"/>
    </ligand>
</feature>
<evidence type="ECO:0000256" key="2">
    <source>
        <dbReference type="ARBA" id="ARBA00007578"/>
    </source>
</evidence>
<feature type="binding site" evidence="10">
    <location>
        <begin position="52"/>
        <end position="53"/>
    </location>
    <ligand>
        <name>NAD(+)</name>
        <dbReference type="ChEBI" id="CHEBI:57540"/>
    </ligand>
</feature>
<dbReference type="SUPFAM" id="SSF111326">
    <property type="entry name" value="Urocanase"/>
    <property type="match status" value="1"/>
</dbReference>